<evidence type="ECO:0000259" key="1">
    <source>
        <dbReference type="Pfam" id="PF01048"/>
    </source>
</evidence>
<evidence type="ECO:0000313" key="3">
    <source>
        <dbReference type="EMBL" id="KAF3077416.1"/>
    </source>
</evidence>
<accession>A0A9P5CGL5</accession>
<dbReference type="Pfam" id="PF01048">
    <property type="entry name" value="PNP_UDP_1"/>
    <property type="match status" value="1"/>
</dbReference>
<dbReference type="InterPro" id="IPR035994">
    <property type="entry name" value="Nucleoside_phosphorylase_sf"/>
</dbReference>
<evidence type="ECO:0008006" key="5">
    <source>
        <dbReference type="Google" id="ProtNLM"/>
    </source>
</evidence>
<dbReference type="Gene3D" id="3.40.50.1580">
    <property type="entry name" value="Nucleoside phosphorylase domain"/>
    <property type="match status" value="1"/>
</dbReference>
<dbReference type="InterPro" id="IPR053137">
    <property type="entry name" value="NLR-like"/>
</dbReference>
<keyword evidence="4" id="KW-1185">Reference proteome</keyword>
<dbReference type="SUPFAM" id="SSF53167">
    <property type="entry name" value="Purine and uridine phosphorylases"/>
    <property type="match status" value="1"/>
</dbReference>
<gene>
    <name evidence="3" type="ORF">CFAM422_000178</name>
</gene>
<dbReference type="PANTHER" id="PTHR46082">
    <property type="entry name" value="ATP/GTP-BINDING PROTEIN-RELATED"/>
    <property type="match status" value="1"/>
</dbReference>
<feature type="domain" description="Nucleoside phosphorylase" evidence="1">
    <location>
        <begin position="228"/>
        <end position="519"/>
    </location>
</feature>
<protein>
    <recommendedName>
        <fullName evidence="5">Nucleoside phosphorylase domain-containing protein</fullName>
    </recommendedName>
</protein>
<organism evidence="3 4">
    <name type="scientific">Trichoderma lentiforme</name>
    <dbReference type="NCBI Taxonomy" id="1567552"/>
    <lineage>
        <taxon>Eukaryota</taxon>
        <taxon>Fungi</taxon>
        <taxon>Dikarya</taxon>
        <taxon>Ascomycota</taxon>
        <taxon>Pezizomycotina</taxon>
        <taxon>Sordariomycetes</taxon>
        <taxon>Hypocreomycetidae</taxon>
        <taxon>Hypocreales</taxon>
        <taxon>Hypocreaceae</taxon>
        <taxon>Trichoderma</taxon>
    </lineage>
</organism>
<comment type="caution">
    <text evidence="3">The sequence shown here is derived from an EMBL/GenBank/DDBJ whole genome shotgun (WGS) entry which is preliminary data.</text>
</comment>
<dbReference type="Pfam" id="PF24476">
    <property type="entry name" value="DUF7580"/>
    <property type="match status" value="1"/>
</dbReference>
<reference evidence="3 4" key="1">
    <citation type="submission" date="2018-06" db="EMBL/GenBank/DDBJ databases">
        <title>Genome analysis of cellulolytic fungus Trichoderma lentiforme CFAM-422.</title>
        <authorList>
            <person name="Steindorff A.S."/>
            <person name="Formighieri E.F."/>
            <person name="Midorikawa G.E.O."/>
            <person name="Tamietti M.S."/>
            <person name="Ramos E.Z."/>
            <person name="Silva A.S."/>
            <person name="Bon E.P.S."/>
            <person name="Mendes T.D."/>
            <person name="Damaso M.C.T."/>
            <person name="Favaro L.C.L."/>
        </authorList>
    </citation>
    <scope>NUCLEOTIDE SEQUENCE [LARGE SCALE GENOMIC DNA]</scope>
    <source>
        <strain evidence="3 4">CFAM-422</strain>
    </source>
</reference>
<dbReference type="AlphaFoldDB" id="A0A9P5CGL5"/>
<name>A0A9P5CGL5_9HYPO</name>
<evidence type="ECO:0000259" key="2">
    <source>
        <dbReference type="Pfam" id="PF24476"/>
    </source>
</evidence>
<dbReference type="InterPro" id="IPR056002">
    <property type="entry name" value="DUF7580"/>
</dbReference>
<dbReference type="GO" id="GO:0009116">
    <property type="term" value="P:nucleoside metabolic process"/>
    <property type="evidence" value="ECO:0007669"/>
    <property type="project" value="InterPro"/>
</dbReference>
<dbReference type="GO" id="GO:0003824">
    <property type="term" value="F:catalytic activity"/>
    <property type="evidence" value="ECO:0007669"/>
    <property type="project" value="InterPro"/>
</dbReference>
<proteinExistence type="predicted"/>
<feature type="domain" description="DUF7580" evidence="2">
    <location>
        <begin position="17"/>
        <end position="114"/>
    </location>
</feature>
<evidence type="ECO:0000313" key="4">
    <source>
        <dbReference type="Proteomes" id="UP000801864"/>
    </source>
</evidence>
<dbReference type="Proteomes" id="UP000801864">
    <property type="component" value="Unassembled WGS sequence"/>
</dbReference>
<dbReference type="PANTHER" id="PTHR46082:SF6">
    <property type="entry name" value="AAA+ ATPASE DOMAIN-CONTAINING PROTEIN-RELATED"/>
    <property type="match status" value="1"/>
</dbReference>
<dbReference type="InterPro" id="IPR000845">
    <property type="entry name" value="Nucleoside_phosphorylase_d"/>
</dbReference>
<sequence length="532" mass="59017">MPNPPAKRLHSNLIRPSIPVKHPSIVILGAILLEIYLGQRLESFLGLDYEITDDHDLYLNAWKAYYKVRRDTIPTQYNEAILACLDASIFGKLEDNDEEMRSAVFRRIIKPLDEIMFEMFSERDLLKLDKAIAEKYNLASGLSLPLPTLLSTKTSFKQCIPGFQNPVYTANRNQGGNTSKEYPAVDGTVASTQLRIDRGSNKTILQEPQYNPTTQTAGSSRIKQSDFKVAIVCALTIEADAVFALFDSCLNEDDVEFNEMICDPNVYSTGKIGRHYVVLLHMANMGKANAATVTTNCSRTFPNIKLALVVGICGAVPHSIEGTDIMLGDVIISEGVFQYDLGRQFPQEFRPKIGTPDSLSRPNGNIRAALSKWKGDAWRRQLHSSMHEYLRSLQATSKLSVQYPGALKDKLFEANYPHIDDGVPCDHGCDGLRVQRRRSESSMIQPKIHFGIVASGDSVMKSGEERDRIAQEHGIIAFEMESAGVWDVFPCIVVKGACDYADSHKNKAWQGYAAATAAACMKAVLNDQALSI</sequence>
<dbReference type="EMBL" id="QLNT01000001">
    <property type="protein sequence ID" value="KAF3077416.1"/>
    <property type="molecule type" value="Genomic_DNA"/>
</dbReference>